<dbReference type="AlphaFoldDB" id="A0AAE0PKB5"/>
<gene>
    <name evidence="2" type="ORF">B0T20DRAFT_433499</name>
</gene>
<dbReference type="PANTHER" id="PTHR33112:SF1">
    <property type="entry name" value="HETEROKARYON INCOMPATIBILITY DOMAIN-CONTAINING PROTEIN"/>
    <property type="match status" value="1"/>
</dbReference>
<reference evidence="2" key="1">
    <citation type="journal article" date="2023" name="Mol. Phylogenet. Evol.">
        <title>Genome-scale phylogeny and comparative genomics of the fungal order Sordariales.</title>
        <authorList>
            <person name="Hensen N."/>
            <person name="Bonometti L."/>
            <person name="Westerberg I."/>
            <person name="Brannstrom I.O."/>
            <person name="Guillou S."/>
            <person name="Cros-Aarteil S."/>
            <person name="Calhoun S."/>
            <person name="Haridas S."/>
            <person name="Kuo A."/>
            <person name="Mondo S."/>
            <person name="Pangilinan J."/>
            <person name="Riley R."/>
            <person name="LaButti K."/>
            <person name="Andreopoulos B."/>
            <person name="Lipzen A."/>
            <person name="Chen C."/>
            <person name="Yan M."/>
            <person name="Daum C."/>
            <person name="Ng V."/>
            <person name="Clum A."/>
            <person name="Steindorff A."/>
            <person name="Ohm R.A."/>
            <person name="Martin F."/>
            <person name="Silar P."/>
            <person name="Natvig D.O."/>
            <person name="Lalanne C."/>
            <person name="Gautier V."/>
            <person name="Ament-Velasquez S.L."/>
            <person name="Kruys A."/>
            <person name="Hutchinson M.I."/>
            <person name="Powell A.J."/>
            <person name="Barry K."/>
            <person name="Miller A.N."/>
            <person name="Grigoriev I.V."/>
            <person name="Debuchy R."/>
            <person name="Gladieux P."/>
            <person name="Hiltunen Thoren M."/>
            <person name="Johannesson H."/>
        </authorList>
    </citation>
    <scope>NUCLEOTIDE SEQUENCE</scope>
    <source>
        <strain evidence="2">FGSC 1904</strain>
    </source>
</reference>
<name>A0AAE0PKB5_SORBR</name>
<protein>
    <submittedName>
        <fullName evidence="2">Heterokaryon incompatibility protein-domain-containing protein</fullName>
    </submittedName>
</protein>
<evidence type="ECO:0000313" key="3">
    <source>
        <dbReference type="Proteomes" id="UP001281003"/>
    </source>
</evidence>
<feature type="domain" description="Heterokaryon incompatibility" evidence="1">
    <location>
        <begin position="257"/>
        <end position="393"/>
    </location>
</feature>
<organism evidence="2 3">
    <name type="scientific">Sordaria brevicollis</name>
    <dbReference type="NCBI Taxonomy" id="83679"/>
    <lineage>
        <taxon>Eukaryota</taxon>
        <taxon>Fungi</taxon>
        <taxon>Dikarya</taxon>
        <taxon>Ascomycota</taxon>
        <taxon>Pezizomycotina</taxon>
        <taxon>Sordariomycetes</taxon>
        <taxon>Sordariomycetidae</taxon>
        <taxon>Sordariales</taxon>
        <taxon>Sordariaceae</taxon>
        <taxon>Sordaria</taxon>
    </lineage>
</organism>
<dbReference type="InterPro" id="IPR010730">
    <property type="entry name" value="HET"/>
</dbReference>
<sequence length="778" mass="87312">MRDEPGCTILKTSTDMVLSRRSTIASRVDRLVKRRRKPKNANTRKSADTGTTLQRRTAFNGDRDRLCSDCRRLDLKAIFGCGSAGDITSGFFSTLGKIRMKNPGTCSLCALFASSGSAELAAGEIVRVYSGRLSKEYGYEEIPPNIDTTTVWVTRYSGRAFNRAFVLPTRCVRSQKANDCHASSAGGICPHILARETQPDVIDYPLIRGWLGICSSAHDTCVNKHLSLDFSDMPGFCLIDCSTRRVIPAAQASESTYATLSYVWGPASNLNSLDMTDLLPHKLPLVAEDAIIVAQNLGYKYLWVDRYCIPRDGSMKHVQVQNMGKIYSRSALTIIAAAGKNAEYGLPGVSLRMRIPQSRLSLGNGKIQLALVRAATYDINISKWNSRGWTYQEAMLSKRRLVFTDHHVYFECQDTFTSDDIRLPPGVLLRAQWEPCNIPFPFPSLGSGDMEDDYKQIWATITDYSNRELTYNCDALDAIAGVFKKFSVPHVRLLCGLPIFLHPDIPPGHDFLLTQRDEGLESLDGMPCEGMFSRRYLDTSTLMHALLWEDRWTERDEPSHNSSYCPRRREFPSWTWAGWKHTKNHKVKYHSPPDPLWSCANRRRGRHARQFLQCSMSVSFGDTRLEWPEASDKILALSEEGMIPSGLTIKGLVCDSDQGNGTDDSTPNSIHAKWNCESCETACPRPLPEESNKFIELFLTVRTETISSRSSGTDEERWKFESLLLRPIGKGANGTVYERVGVIQTSVSKRKNGNKDDPLGSLHSERVGNYRSMEVTIR</sequence>
<keyword evidence="3" id="KW-1185">Reference proteome</keyword>
<dbReference type="Proteomes" id="UP001281003">
    <property type="component" value="Unassembled WGS sequence"/>
</dbReference>
<dbReference type="PANTHER" id="PTHR33112">
    <property type="entry name" value="DOMAIN PROTEIN, PUTATIVE-RELATED"/>
    <property type="match status" value="1"/>
</dbReference>
<reference evidence="2" key="2">
    <citation type="submission" date="2023-07" db="EMBL/GenBank/DDBJ databases">
        <authorList>
            <consortium name="Lawrence Berkeley National Laboratory"/>
            <person name="Haridas S."/>
            <person name="Hensen N."/>
            <person name="Bonometti L."/>
            <person name="Westerberg I."/>
            <person name="Brannstrom I.O."/>
            <person name="Guillou S."/>
            <person name="Cros-Aarteil S."/>
            <person name="Calhoun S."/>
            <person name="Kuo A."/>
            <person name="Mondo S."/>
            <person name="Pangilinan J."/>
            <person name="Riley R."/>
            <person name="LaButti K."/>
            <person name="Andreopoulos B."/>
            <person name="Lipzen A."/>
            <person name="Chen C."/>
            <person name="Yanf M."/>
            <person name="Daum C."/>
            <person name="Ng V."/>
            <person name="Clum A."/>
            <person name="Steindorff A."/>
            <person name="Ohm R."/>
            <person name="Martin F."/>
            <person name="Silar P."/>
            <person name="Natvig D."/>
            <person name="Lalanne C."/>
            <person name="Gautier V."/>
            <person name="Ament-velasquez S.L."/>
            <person name="Kruys A."/>
            <person name="Hutchinson M.I."/>
            <person name="Powell A.J."/>
            <person name="Barry K."/>
            <person name="Miller A.N."/>
            <person name="Grigoriev I.V."/>
            <person name="Debuchy R."/>
            <person name="Gladieux P."/>
            <person name="Thoren M.H."/>
            <person name="Johannesson H."/>
        </authorList>
    </citation>
    <scope>NUCLEOTIDE SEQUENCE</scope>
    <source>
        <strain evidence="2">FGSC 1904</strain>
    </source>
</reference>
<proteinExistence type="predicted"/>
<comment type="caution">
    <text evidence="2">The sequence shown here is derived from an EMBL/GenBank/DDBJ whole genome shotgun (WGS) entry which is preliminary data.</text>
</comment>
<dbReference type="Pfam" id="PF06985">
    <property type="entry name" value="HET"/>
    <property type="match status" value="1"/>
</dbReference>
<dbReference type="EMBL" id="JAUTDP010000003">
    <property type="protein sequence ID" value="KAK3401100.1"/>
    <property type="molecule type" value="Genomic_DNA"/>
</dbReference>
<evidence type="ECO:0000259" key="1">
    <source>
        <dbReference type="Pfam" id="PF06985"/>
    </source>
</evidence>
<evidence type="ECO:0000313" key="2">
    <source>
        <dbReference type="EMBL" id="KAK3401100.1"/>
    </source>
</evidence>
<accession>A0AAE0PKB5</accession>